<evidence type="ECO:0000256" key="3">
    <source>
        <dbReference type="ARBA" id="ARBA00022490"/>
    </source>
</evidence>
<evidence type="ECO:0000256" key="5">
    <source>
        <dbReference type="ARBA" id="ARBA00022741"/>
    </source>
</evidence>
<evidence type="ECO:0000256" key="9">
    <source>
        <dbReference type="ARBA" id="ARBA00048573"/>
    </source>
</evidence>
<dbReference type="HAMAP" id="MF_00177">
    <property type="entry name" value="Lys_tRNA_synth_class1"/>
    <property type="match status" value="1"/>
</dbReference>
<dbReference type="GO" id="GO:0005737">
    <property type="term" value="C:cytoplasm"/>
    <property type="evidence" value="ECO:0007669"/>
    <property type="project" value="UniProtKB-SubCell"/>
</dbReference>
<dbReference type="GO" id="GO:0005524">
    <property type="term" value="F:ATP binding"/>
    <property type="evidence" value="ECO:0007669"/>
    <property type="project" value="UniProtKB-UniRule"/>
</dbReference>
<evidence type="ECO:0000256" key="10">
    <source>
        <dbReference type="HAMAP-Rule" id="MF_00177"/>
    </source>
</evidence>
<accession>A0A830ECW8</accession>
<comment type="subcellular location">
    <subcellularLocation>
        <location evidence="1 10">Cytoplasm</location>
    </subcellularLocation>
</comment>
<keyword evidence="7 10" id="KW-0648">Protein biosynthesis</keyword>
<dbReference type="Gene3D" id="1.10.10.770">
    <property type="match status" value="1"/>
</dbReference>
<dbReference type="InterPro" id="IPR045462">
    <property type="entry name" value="aa-tRNA-synth_I_cd-bd"/>
</dbReference>
<evidence type="ECO:0000313" key="12">
    <source>
        <dbReference type="EMBL" id="GGI86777.1"/>
    </source>
</evidence>
<dbReference type="InterPro" id="IPR020751">
    <property type="entry name" value="aa-tRNA-synth_I_codon-bd_sub2"/>
</dbReference>
<dbReference type="GO" id="GO:0004824">
    <property type="term" value="F:lysine-tRNA ligase activity"/>
    <property type="evidence" value="ECO:0007669"/>
    <property type="project" value="UniProtKB-UniRule"/>
</dbReference>
<dbReference type="Gene3D" id="3.40.50.620">
    <property type="entry name" value="HUPs"/>
    <property type="match status" value="2"/>
</dbReference>
<evidence type="ECO:0000256" key="6">
    <source>
        <dbReference type="ARBA" id="ARBA00022840"/>
    </source>
</evidence>
<evidence type="ECO:0000256" key="7">
    <source>
        <dbReference type="ARBA" id="ARBA00022917"/>
    </source>
</evidence>
<dbReference type="Gene3D" id="1.10.10.350">
    <property type="match status" value="1"/>
</dbReference>
<evidence type="ECO:0000256" key="4">
    <source>
        <dbReference type="ARBA" id="ARBA00022598"/>
    </source>
</evidence>
<comment type="catalytic activity">
    <reaction evidence="9 10">
        <text>tRNA(Lys) + L-lysine + ATP = L-lysyl-tRNA(Lys) + AMP + diphosphate</text>
        <dbReference type="Rhea" id="RHEA:20792"/>
        <dbReference type="Rhea" id="RHEA-COMP:9696"/>
        <dbReference type="Rhea" id="RHEA-COMP:9697"/>
        <dbReference type="ChEBI" id="CHEBI:30616"/>
        <dbReference type="ChEBI" id="CHEBI:32551"/>
        <dbReference type="ChEBI" id="CHEBI:33019"/>
        <dbReference type="ChEBI" id="CHEBI:78442"/>
        <dbReference type="ChEBI" id="CHEBI:78529"/>
        <dbReference type="ChEBI" id="CHEBI:456215"/>
        <dbReference type="EC" id="6.1.1.6"/>
    </reaction>
</comment>
<keyword evidence="5 10" id="KW-0547">Nucleotide-binding</keyword>
<name>A0A830ECW8_9CREN</name>
<protein>
    <recommendedName>
        <fullName evidence="10">Lysine--tRNA ligase</fullName>
        <ecNumber evidence="10">6.1.1.6</ecNumber>
    </recommendedName>
    <alternativeName>
        <fullName evidence="10">Lysyl-tRNA synthetase</fullName>
        <shortName evidence="10">LysRS</shortName>
    </alternativeName>
</protein>
<keyword evidence="3 10" id="KW-0963">Cytoplasm</keyword>
<dbReference type="GO" id="GO:0000049">
    <property type="term" value="F:tRNA binding"/>
    <property type="evidence" value="ECO:0007669"/>
    <property type="project" value="InterPro"/>
</dbReference>
<dbReference type="Proteomes" id="UP000657075">
    <property type="component" value="Unassembled WGS sequence"/>
</dbReference>
<dbReference type="SUPFAM" id="SSF52374">
    <property type="entry name" value="Nucleotidylyl transferase"/>
    <property type="match status" value="1"/>
</dbReference>
<dbReference type="GO" id="GO:0006430">
    <property type="term" value="P:lysyl-tRNA aminoacylation"/>
    <property type="evidence" value="ECO:0007669"/>
    <property type="project" value="UniProtKB-UniRule"/>
</dbReference>
<comment type="similarity">
    <text evidence="2 10">Belongs to the class-I aminoacyl-tRNA synthetase family.</text>
</comment>
<evidence type="ECO:0000259" key="11">
    <source>
        <dbReference type="Pfam" id="PF19269"/>
    </source>
</evidence>
<comment type="caution">
    <text evidence="10">Lacks conserved residue(s) required for the propagation of feature annotation.</text>
</comment>
<organism evidence="12 13">
    <name type="scientific">Vulcanisaeta souniana JCM 11219</name>
    <dbReference type="NCBI Taxonomy" id="1293586"/>
    <lineage>
        <taxon>Archaea</taxon>
        <taxon>Thermoproteota</taxon>
        <taxon>Thermoprotei</taxon>
        <taxon>Thermoproteales</taxon>
        <taxon>Thermoproteaceae</taxon>
        <taxon>Vulcanisaeta</taxon>
    </lineage>
</organism>
<feature type="domain" description="Aminoacyl-tRNA synthetase class I anticodon-binding" evidence="11">
    <location>
        <begin position="486"/>
        <end position="567"/>
    </location>
</feature>
<dbReference type="PANTHER" id="PTHR37940">
    <property type="entry name" value="LYSINE--TRNA LIGASE"/>
    <property type="match status" value="1"/>
</dbReference>
<dbReference type="AlphaFoldDB" id="A0A830ECW8"/>
<reference evidence="12" key="1">
    <citation type="journal article" date="2014" name="Int. J. Syst. Evol. Microbiol.">
        <title>Complete genome sequence of Corynebacterium casei LMG S-19264T (=DSM 44701T), isolated from a smear-ripened cheese.</title>
        <authorList>
            <consortium name="US DOE Joint Genome Institute (JGI-PGF)"/>
            <person name="Walter F."/>
            <person name="Albersmeier A."/>
            <person name="Kalinowski J."/>
            <person name="Ruckert C."/>
        </authorList>
    </citation>
    <scope>NUCLEOTIDE SEQUENCE</scope>
    <source>
        <strain evidence="12">JCM 11219</strain>
    </source>
</reference>
<evidence type="ECO:0000256" key="8">
    <source>
        <dbReference type="ARBA" id="ARBA00023146"/>
    </source>
</evidence>
<dbReference type="InterPro" id="IPR002904">
    <property type="entry name" value="Lys-tRNA-ligase"/>
</dbReference>
<keyword evidence="8 10" id="KW-0030">Aminoacyl-tRNA synthetase</keyword>
<dbReference type="InterPro" id="IPR008925">
    <property type="entry name" value="aa_tRNA-synth_I_cd-bd_sf"/>
</dbReference>
<sequence length="568" mass="66620">MILIGITYKLVLDSLSLMSYTHWVDRIANQVLERCRNEGRDDCILNGGLSVSGLQHIGRLRGEIILNSVIAEKLRDAGLGVRQVLTLYTVDPWKGKDKQLEQFLNPEVGRKYIEWPLERVPDPKGCHKSWVEHYWRDFGDYLDYFAKNVEVITTGEMYREHPRMREFIVMTMRNRERLIEVINKYRGRNPYSRDWIPFEPICENCGRIGTAEVTKLDLDNYEVEYKCTYCGHLGRTKLTEGKLPWRIEWVGIWYTLQVDFEPYGKDHAMPGGSRDSAVEIAKVVYGVDPPLGTWYEWVGYVVNGKDVGDMGSSDFIGFTPREWVEIAEPEVLRYIYIFHEPTKRLTFSLDAVYQYTDIYDRAERLYYGVDEPSPKERDYLEIITRSYEYAQLRKPLPKEMPFQLPYLHAVALIQTLPQLLTNDELMERVIKRLRETKILSKDLDDLSRERIRNRLIKARNWVSKYAPETYRIKVLEELPASVKESLSNIQREKLRLLRQELEKIDVWSEENIKEAMKRVPREDKSAERAFFEATYLVFFGRSSGPRIAPYLAMLGKDFVLSRLSEALG</sequence>
<dbReference type="EMBL" id="BMNM01000015">
    <property type="protein sequence ID" value="GGI86777.1"/>
    <property type="molecule type" value="Genomic_DNA"/>
</dbReference>
<dbReference type="OrthoDB" id="6838at2157"/>
<evidence type="ECO:0000256" key="1">
    <source>
        <dbReference type="ARBA" id="ARBA00004496"/>
    </source>
</evidence>
<comment type="caution">
    <text evidence="12">The sequence shown here is derived from an EMBL/GenBank/DDBJ whole genome shotgun (WGS) entry which is preliminary data.</text>
</comment>
<dbReference type="SUPFAM" id="SSF48163">
    <property type="entry name" value="An anticodon-binding domain of class I aminoacyl-tRNA synthetases"/>
    <property type="match status" value="1"/>
</dbReference>
<gene>
    <name evidence="10" type="primary">lysS</name>
    <name evidence="12" type="ORF">GCM10007112_24640</name>
</gene>
<proteinExistence type="inferred from homology"/>
<evidence type="ECO:0000256" key="2">
    <source>
        <dbReference type="ARBA" id="ARBA00005594"/>
    </source>
</evidence>
<feature type="short sequence motif" description="'HIGH' region" evidence="10">
    <location>
        <begin position="51"/>
        <end position="59"/>
    </location>
</feature>
<keyword evidence="6 10" id="KW-0067">ATP-binding</keyword>
<reference evidence="12" key="2">
    <citation type="submission" date="2020-09" db="EMBL/GenBank/DDBJ databases">
        <authorList>
            <person name="Sun Q."/>
            <person name="Ohkuma M."/>
        </authorList>
    </citation>
    <scope>NUCLEOTIDE SEQUENCE</scope>
    <source>
        <strain evidence="12">JCM 11219</strain>
    </source>
</reference>
<dbReference type="InterPro" id="IPR014729">
    <property type="entry name" value="Rossmann-like_a/b/a_fold"/>
</dbReference>
<dbReference type="EC" id="6.1.1.6" evidence="10"/>
<keyword evidence="4 10" id="KW-0436">Ligase</keyword>
<dbReference type="NCBIfam" id="TIGR00467">
    <property type="entry name" value="lysS_arch"/>
    <property type="match status" value="1"/>
</dbReference>
<evidence type="ECO:0000313" key="13">
    <source>
        <dbReference type="Proteomes" id="UP000657075"/>
    </source>
</evidence>
<dbReference type="Pfam" id="PF19269">
    <property type="entry name" value="Anticodon_2"/>
    <property type="match status" value="1"/>
</dbReference>
<dbReference type="PANTHER" id="PTHR37940:SF1">
    <property type="entry name" value="LYSINE--TRNA LIGASE"/>
    <property type="match status" value="1"/>
</dbReference>
<dbReference type="Pfam" id="PF01921">
    <property type="entry name" value="tRNA-synt_1f"/>
    <property type="match status" value="1"/>
</dbReference>